<dbReference type="Proteomes" id="UP001239626">
    <property type="component" value="Unassembled WGS sequence"/>
</dbReference>
<name>A0ABU0EC78_9CELL</name>
<organism evidence="6 7">
    <name type="scientific">Cellulomonas humilata</name>
    <dbReference type="NCBI Taxonomy" id="144055"/>
    <lineage>
        <taxon>Bacteria</taxon>
        <taxon>Bacillati</taxon>
        <taxon>Actinomycetota</taxon>
        <taxon>Actinomycetes</taxon>
        <taxon>Micrococcales</taxon>
        <taxon>Cellulomonadaceae</taxon>
        <taxon>Cellulomonas</taxon>
    </lineage>
</organism>
<dbReference type="PROSITE" id="PS50977">
    <property type="entry name" value="HTH_TETR_2"/>
    <property type="match status" value="1"/>
</dbReference>
<dbReference type="PANTHER" id="PTHR47506:SF1">
    <property type="entry name" value="HTH-TYPE TRANSCRIPTIONAL REGULATOR YJDC"/>
    <property type="match status" value="1"/>
</dbReference>
<evidence type="ECO:0000313" key="6">
    <source>
        <dbReference type="EMBL" id="MDQ0372812.1"/>
    </source>
</evidence>
<dbReference type="PANTHER" id="PTHR47506">
    <property type="entry name" value="TRANSCRIPTIONAL REGULATORY PROTEIN"/>
    <property type="match status" value="1"/>
</dbReference>
<keyword evidence="3" id="KW-0804">Transcription</keyword>
<dbReference type="InterPro" id="IPR036271">
    <property type="entry name" value="Tet_transcr_reg_TetR-rel_C_sf"/>
</dbReference>
<dbReference type="EMBL" id="JAUSVB010000001">
    <property type="protein sequence ID" value="MDQ0372812.1"/>
    <property type="molecule type" value="Genomic_DNA"/>
</dbReference>
<dbReference type="RefSeq" id="WP_307490492.1">
    <property type="nucleotide sequence ID" value="NZ_JAUSVB010000001.1"/>
</dbReference>
<reference evidence="6 7" key="1">
    <citation type="submission" date="2023-07" db="EMBL/GenBank/DDBJ databases">
        <title>Sorghum-associated microbial communities from plants grown in Nebraska, USA.</title>
        <authorList>
            <person name="Schachtman D."/>
        </authorList>
    </citation>
    <scope>NUCLEOTIDE SEQUENCE [LARGE SCALE GENOMIC DNA]</scope>
    <source>
        <strain evidence="6 7">BE332</strain>
    </source>
</reference>
<dbReference type="SUPFAM" id="SSF48498">
    <property type="entry name" value="Tetracyclin repressor-like, C-terminal domain"/>
    <property type="match status" value="1"/>
</dbReference>
<dbReference type="Gene3D" id="1.10.357.10">
    <property type="entry name" value="Tetracycline Repressor, domain 2"/>
    <property type="match status" value="1"/>
</dbReference>
<protein>
    <submittedName>
        <fullName evidence="6">AcrR family transcriptional regulator</fullName>
    </submittedName>
</protein>
<feature type="domain" description="HTH tetR-type" evidence="5">
    <location>
        <begin position="23"/>
        <end position="83"/>
    </location>
</feature>
<evidence type="ECO:0000313" key="7">
    <source>
        <dbReference type="Proteomes" id="UP001239626"/>
    </source>
</evidence>
<evidence type="ECO:0000256" key="4">
    <source>
        <dbReference type="PROSITE-ProRule" id="PRU00335"/>
    </source>
</evidence>
<accession>A0ABU0EC78</accession>
<comment type="caution">
    <text evidence="6">The sequence shown here is derived from an EMBL/GenBank/DDBJ whole genome shotgun (WGS) entry which is preliminary data.</text>
</comment>
<keyword evidence="7" id="KW-1185">Reference proteome</keyword>
<evidence type="ECO:0000259" key="5">
    <source>
        <dbReference type="PROSITE" id="PS50977"/>
    </source>
</evidence>
<gene>
    <name evidence="6" type="ORF">J2X26_001109</name>
</gene>
<evidence type="ECO:0000256" key="2">
    <source>
        <dbReference type="ARBA" id="ARBA00023125"/>
    </source>
</evidence>
<dbReference type="InterPro" id="IPR009057">
    <property type="entry name" value="Homeodomain-like_sf"/>
</dbReference>
<dbReference type="SUPFAM" id="SSF46689">
    <property type="entry name" value="Homeodomain-like"/>
    <property type="match status" value="1"/>
</dbReference>
<dbReference type="PRINTS" id="PR00455">
    <property type="entry name" value="HTHTETR"/>
</dbReference>
<keyword evidence="1" id="KW-0805">Transcription regulation</keyword>
<dbReference type="Pfam" id="PF00440">
    <property type="entry name" value="TetR_N"/>
    <property type="match status" value="1"/>
</dbReference>
<feature type="DNA-binding region" description="H-T-H motif" evidence="4">
    <location>
        <begin position="46"/>
        <end position="65"/>
    </location>
</feature>
<evidence type="ECO:0000256" key="1">
    <source>
        <dbReference type="ARBA" id="ARBA00023015"/>
    </source>
</evidence>
<sequence>MIVDVPPLGAPVVGRPTRDGGQSEVARRILDVAAPRFYREGIRAVSADAVMAEVGVTKVTFYRHFPTKDNLVEAYLETVAAAERHAVTTWRVEHAGDPAAVLAAYADRLAAQVCGAGFRGCPFLNAAAEYPDVAHPVRAVAERHREWLRAAAEELVVELGLPEPRSVAVQLVMLRDGAMATGTGVEPTEVGRALRRAGRAVLQPR</sequence>
<proteinExistence type="predicted"/>
<keyword evidence="2 4" id="KW-0238">DNA-binding</keyword>
<evidence type="ECO:0000256" key="3">
    <source>
        <dbReference type="ARBA" id="ARBA00023163"/>
    </source>
</evidence>
<dbReference type="InterPro" id="IPR001647">
    <property type="entry name" value="HTH_TetR"/>
</dbReference>